<keyword evidence="7" id="KW-0482">Metalloprotease</keyword>
<evidence type="ECO:0000313" key="11">
    <source>
        <dbReference type="EMBL" id="KAK0551515.1"/>
    </source>
</evidence>
<dbReference type="InterPro" id="IPR024079">
    <property type="entry name" value="MetalloPept_cat_dom_sf"/>
</dbReference>
<keyword evidence="4 9" id="KW-0732">Signal</keyword>
<keyword evidence="12" id="KW-1185">Reference proteome</keyword>
<gene>
    <name evidence="11" type="ORF">OC846_003230</name>
</gene>
<keyword evidence="5" id="KW-0378">Hydrolase</keyword>
<reference evidence="11" key="1">
    <citation type="journal article" date="2023" name="PhytoFront">
        <title>Draft Genome Resources of Seven Strains of Tilletia horrida, Causal Agent of Kernel Smut of Rice.</title>
        <authorList>
            <person name="Khanal S."/>
            <person name="Antony Babu S."/>
            <person name="Zhou X.G."/>
        </authorList>
    </citation>
    <scope>NUCLEOTIDE SEQUENCE</scope>
    <source>
        <strain evidence="11">TX6</strain>
    </source>
</reference>
<dbReference type="AlphaFoldDB" id="A0AAN6JRG4"/>
<dbReference type="PANTHER" id="PTHR47466">
    <property type="match status" value="1"/>
</dbReference>
<dbReference type="EMBL" id="JAPDMZ010000075">
    <property type="protein sequence ID" value="KAK0551515.1"/>
    <property type="molecule type" value="Genomic_DNA"/>
</dbReference>
<evidence type="ECO:0000256" key="1">
    <source>
        <dbReference type="ARBA" id="ARBA00008721"/>
    </source>
</evidence>
<dbReference type="GO" id="GO:0008237">
    <property type="term" value="F:metallopeptidase activity"/>
    <property type="evidence" value="ECO:0007669"/>
    <property type="project" value="UniProtKB-KW"/>
</dbReference>
<evidence type="ECO:0000313" key="12">
    <source>
        <dbReference type="Proteomes" id="UP001176517"/>
    </source>
</evidence>
<keyword evidence="2" id="KW-0645">Protease</keyword>
<feature type="signal peptide" evidence="9">
    <location>
        <begin position="1"/>
        <end position="24"/>
    </location>
</feature>
<organism evidence="11 12">
    <name type="scientific">Tilletia horrida</name>
    <dbReference type="NCBI Taxonomy" id="155126"/>
    <lineage>
        <taxon>Eukaryota</taxon>
        <taxon>Fungi</taxon>
        <taxon>Dikarya</taxon>
        <taxon>Basidiomycota</taxon>
        <taxon>Ustilaginomycotina</taxon>
        <taxon>Exobasidiomycetes</taxon>
        <taxon>Tilletiales</taxon>
        <taxon>Tilletiaceae</taxon>
        <taxon>Tilletia</taxon>
    </lineage>
</organism>
<feature type="domain" description="Peptidase M43 pregnancy-associated plasma-A" evidence="10">
    <location>
        <begin position="215"/>
        <end position="301"/>
    </location>
</feature>
<evidence type="ECO:0000256" key="4">
    <source>
        <dbReference type="ARBA" id="ARBA00022729"/>
    </source>
</evidence>
<accession>A0AAN6JRG4</accession>
<proteinExistence type="inferred from homology"/>
<dbReference type="SUPFAM" id="SSF55486">
    <property type="entry name" value="Metalloproteases ('zincins'), catalytic domain"/>
    <property type="match status" value="1"/>
</dbReference>
<keyword evidence="8" id="KW-1015">Disulfide bond</keyword>
<dbReference type="Proteomes" id="UP001176517">
    <property type="component" value="Unassembled WGS sequence"/>
</dbReference>
<dbReference type="GO" id="GO:0006508">
    <property type="term" value="P:proteolysis"/>
    <property type="evidence" value="ECO:0007669"/>
    <property type="project" value="UniProtKB-KW"/>
</dbReference>
<comment type="similarity">
    <text evidence="1">Belongs to the peptidase M43B family.</text>
</comment>
<feature type="chain" id="PRO_5042890327" description="Peptidase M43 pregnancy-associated plasma-A domain-containing protein" evidence="9">
    <location>
        <begin position="25"/>
        <end position="310"/>
    </location>
</feature>
<comment type="caution">
    <text evidence="11">The sequence shown here is derived from an EMBL/GenBank/DDBJ whole genome shotgun (WGS) entry which is preliminary data.</text>
</comment>
<keyword evidence="3" id="KW-0479">Metal-binding</keyword>
<dbReference type="GO" id="GO:0046872">
    <property type="term" value="F:metal ion binding"/>
    <property type="evidence" value="ECO:0007669"/>
    <property type="project" value="UniProtKB-KW"/>
</dbReference>
<dbReference type="PANTHER" id="PTHR47466:SF1">
    <property type="entry name" value="METALLOPROTEASE MEP1 (AFU_ORTHOLOGUE AFUA_1G07730)-RELATED"/>
    <property type="match status" value="1"/>
</dbReference>
<evidence type="ECO:0000259" key="10">
    <source>
        <dbReference type="Pfam" id="PF05572"/>
    </source>
</evidence>
<evidence type="ECO:0000256" key="2">
    <source>
        <dbReference type="ARBA" id="ARBA00022670"/>
    </source>
</evidence>
<sequence>MQLLGFKTATAALALLAMSGVASAESIERSWSHGGRVGAHRGVLCPTNEPANKTREAENAPLIAAHAKKLANARLALAHDASANERVTSRVIKVYFHVIDNGSQGKVSSGRISSQLTVLNNDYRSAGYRFDLVSVSRTTNSRWFNIGGDSDSAAIQMKNSLRVGGKGDLNLYSANLANGLLGWSTFPWNYASNPKMDGVVIHMNSIPGSSNFAPYDLGRTATHEIGHWLGLYHPFQGESCSSSNPGDYVSDTPLQANPTFGCPARKNTCSAPGLDSVHNFLDYSDDSCMQSFTDGQKSRMHVYSGRYRSI</sequence>
<protein>
    <recommendedName>
        <fullName evidence="10">Peptidase M43 pregnancy-associated plasma-A domain-containing protein</fullName>
    </recommendedName>
</protein>
<evidence type="ECO:0000256" key="6">
    <source>
        <dbReference type="ARBA" id="ARBA00022833"/>
    </source>
</evidence>
<dbReference type="InterPro" id="IPR008754">
    <property type="entry name" value="Peptidase_M43"/>
</dbReference>
<evidence type="ECO:0000256" key="3">
    <source>
        <dbReference type="ARBA" id="ARBA00022723"/>
    </source>
</evidence>
<name>A0AAN6JRG4_9BASI</name>
<keyword evidence="6" id="KW-0862">Zinc</keyword>
<dbReference type="Pfam" id="PF05572">
    <property type="entry name" value="Peptidase_M43"/>
    <property type="match status" value="1"/>
</dbReference>
<dbReference type="CDD" id="cd04275">
    <property type="entry name" value="ZnMc_pappalysin_like"/>
    <property type="match status" value="1"/>
</dbReference>
<evidence type="ECO:0000256" key="7">
    <source>
        <dbReference type="ARBA" id="ARBA00023049"/>
    </source>
</evidence>
<evidence type="ECO:0000256" key="9">
    <source>
        <dbReference type="SAM" id="SignalP"/>
    </source>
</evidence>
<evidence type="ECO:0000256" key="8">
    <source>
        <dbReference type="ARBA" id="ARBA00023157"/>
    </source>
</evidence>
<dbReference type="Gene3D" id="3.40.390.10">
    <property type="entry name" value="Collagenase (Catalytic Domain)"/>
    <property type="match status" value="1"/>
</dbReference>
<evidence type="ECO:0000256" key="5">
    <source>
        <dbReference type="ARBA" id="ARBA00022801"/>
    </source>
</evidence>